<dbReference type="InterPro" id="IPR036890">
    <property type="entry name" value="HATPase_C_sf"/>
</dbReference>
<evidence type="ECO:0000256" key="4">
    <source>
        <dbReference type="ARBA" id="ARBA00022679"/>
    </source>
</evidence>
<evidence type="ECO:0000256" key="2">
    <source>
        <dbReference type="ARBA" id="ARBA00012438"/>
    </source>
</evidence>
<evidence type="ECO:0000313" key="11">
    <source>
        <dbReference type="Proteomes" id="UP000031623"/>
    </source>
</evidence>
<proteinExistence type="predicted"/>
<dbReference type="GO" id="GO:0000155">
    <property type="term" value="F:phosphorelay sensor kinase activity"/>
    <property type="evidence" value="ECO:0007669"/>
    <property type="project" value="InterPro"/>
</dbReference>
<feature type="domain" description="Response regulatory" evidence="9">
    <location>
        <begin position="6"/>
        <end position="122"/>
    </location>
</feature>
<dbReference type="InterPro" id="IPR003661">
    <property type="entry name" value="HisK_dim/P_dom"/>
</dbReference>
<dbReference type="Gene3D" id="3.40.50.2300">
    <property type="match status" value="1"/>
</dbReference>
<evidence type="ECO:0000256" key="6">
    <source>
        <dbReference type="PROSITE-ProRule" id="PRU00169"/>
    </source>
</evidence>
<keyword evidence="4" id="KW-0808">Transferase</keyword>
<dbReference type="SMART" id="SM00388">
    <property type="entry name" value="HisKA"/>
    <property type="match status" value="1"/>
</dbReference>
<dbReference type="KEGG" id="tig:THII_3833"/>
<dbReference type="InterPro" id="IPR004358">
    <property type="entry name" value="Sig_transdc_His_kin-like_C"/>
</dbReference>
<dbReference type="Pfam" id="PF00512">
    <property type="entry name" value="HisKA"/>
    <property type="match status" value="1"/>
</dbReference>
<dbReference type="Gene3D" id="3.30.565.10">
    <property type="entry name" value="Histidine kinase-like ATPase, C-terminal domain"/>
    <property type="match status" value="1"/>
</dbReference>
<feature type="modified residue" description="4-aspartylphosphate" evidence="6">
    <location>
        <position position="55"/>
    </location>
</feature>
<dbReference type="Gene3D" id="1.10.287.130">
    <property type="match status" value="1"/>
</dbReference>
<keyword evidence="7" id="KW-0175">Coiled coil</keyword>
<organism evidence="10 11">
    <name type="scientific">Thioploca ingrica</name>
    <dbReference type="NCBI Taxonomy" id="40754"/>
    <lineage>
        <taxon>Bacteria</taxon>
        <taxon>Pseudomonadati</taxon>
        <taxon>Pseudomonadota</taxon>
        <taxon>Gammaproteobacteria</taxon>
        <taxon>Thiotrichales</taxon>
        <taxon>Thiotrichaceae</taxon>
        <taxon>Thioploca</taxon>
    </lineage>
</organism>
<dbReference type="SMART" id="SM00448">
    <property type="entry name" value="REC"/>
    <property type="match status" value="1"/>
</dbReference>
<dbReference type="InterPro" id="IPR036097">
    <property type="entry name" value="HisK_dim/P_sf"/>
</dbReference>
<dbReference type="EC" id="2.7.13.3" evidence="2"/>
<name>A0A090AQY1_9GAMM</name>
<dbReference type="Pfam" id="PF02518">
    <property type="entry name" value="HATPase_c"/>
    <property type="match status" value="1"/>
</dbReference>
<accession>A0A090AQY1</accession>
<dbReference type="PRINTS" id="PR00344">
    <property type="entry name" value="BCTRLSENSOR"/>
</dbReference>
<dbReference type="EMBL" id="AP014633">
    <property type="protein sequence ID" value="BAP58130.1"/>
    <property type="molecule type" value="Genomic_DNA"/>
</dbReference>
<feature type="domain" description="Histidine kinase" evidence="8">
    <location>
        <begin position="165"/>
        <end position="383"/>
    </location>
</feature>
<dbReference type="GO" id="GO:0005886">
    <property type="term" value="C:plasma membrane"/>
    <property type="evidence" value="ECO:0007669"/>
    <property type="project" value="UniProtKB-ARBA"/>
</dbReference>
<evidence type="ECO:0000259" key="9">
    <source>
        <dbReference type="PROSITE" id="PS50110"/>
    </source>
</evidence>
<dbReference type="PROSITE" id="PS50110">
    <property type="entry name" value="RESPONSE_REGULATORY"/>
    <property type="match status" value="1"/>
</dbReference>
<dbReference type="HOGENOM" id="CLU_000445_114_72_6"/>
<protein>
    <recommendedName>
        <fullName evidence="2">histidine kinase</fullName>
        <ecNumber evidence="2">2.7.13.3</ecNumber>
    </recommendedName>
</protein>
<dbReference type="Pfam" id="PF00072">
    <property type="entry name" value="Response_reg"/>
    <property type="match status" value="1"/>
</dbReference>
<dbReference type="Proteomes" id="UP000031623">
    <property type="component" value="Chromosome"/>
</dbReference>
<evidence type="ECO:0000256" key="7">
    <source>
        <dbReference type="SAM" id="Coils"/>
    </source>
</evidence>
<evidence type="ECO:0000256" key="3">
    <source>
        <dbReference type="ARBA" id="ARBA00022553"/>
    </source>
</evidence>
<evidence type="ECO:0000259" key="8">
    <source>
        <dbReference type="PROSITE" id="PS50109"/>
    </source>
</evidence>
<evidence type="ECO:0000313" key="10">
    <source>
        <dbReference type="EMBL" id="BAP58130.1"/>
    </source>
</evidence>
<comment type="catalytic activity">
    <reaction evidence="1">
        <text>ATP + protein L-histidine = ADP + protein N-phospho-L-histidine.</text>
        <dbReference type="EC" id="2.7.13.3"/>
    </reaction>
</comment>
<sequence>MNKEQVILIVDDNPDNLALVGNILKKSNHRLLFAQSGVHALKAIYDKQPDLILLDVMMPDLDGFAVCKQLKQDTNFADIPIIFLTAKAEKDNVIAGLELGAVDYITKPFNSKELITRVDTHLELKMAKEDLKQRVAELSMAKIELAHKVEELNQANLTKDKFFSIISHDLMNPFSGLIGFASLLVDKNQSLNDKQRDECIDHIFQLSKQGLNLLTNLLDWSRSQTGRMEVTPMHLNLKSIVDGNIKLLHNQVTAKQIQFFSTIDSKQTVFADERMLTTIIRNLLSNAIKFTPDRGEITVSAQEKDNYLEILIADTGIGMTAEILDKIFRIDVSHTTKGTHGERGTGLGLILCKEFIEKNQGTITATSEQGKGSQFYVCFPKDNPS</sequence>
<evidence type="ECO:0000256" key="5">
    <source>
        <dbReference type="ARBA" id="ARBA00022777"/>
    </source>
</evidence>
<keyword evidence="3 6" id="KW-0597">Phosphoprotein</keyword>
<dbReference type="PROSITE" id="PS50109">
    <property type="entry name" value="HIS_KIN"/>
    <property type="match status" value="1"/>
</dbReference>
<keyword evidence="11" id="KW-1185">Reference proteome</keyword>
<keyword evidence="5" id="KW-0418">Kinase</keyword>
<dbReference type="SMART" id="SM00387">
    <property type="entry name" value="HATPase_c"/>
    <property type="match status" value="1"/>
</dbReference>
<dbReference type="AlphaFoldDB" id="A0A090AQY1"/>
<dbReference type="CDD" id="cd19920">
    <property type="entry name" value="REC_PA4781-like"/>
    <property type="match status" value="1"/>
</dbReference>
<reference evidence="10 11" key="1">
    <citation type="journal article" date="2014" name="ISME J.">
        <title>Ecophysiology of Thioploca ingrica as revealed by the complete genome sequence supplemented with proteomic evidence.</title>
        <authorList>
            <person name="Kojima H."/>
            <person name="Ogura Y."/>
            <person name="Yamamoto N."/>
            <person name="Togashi T."/>
            <person name="Mori H."/>
            <person name="Watanabe T."/>
            <person name="Nemoto F."/>
            <person name="Kurokawa K."/>
            <person name="Hayashi T."/>
            <person name="Fukui M."/>
        </authorList>
    </citation>
    <scope>NUCLEOTIDE SEQUENCE [LARGE SCALE GENOMIC DNA]</scope>
</reference>
<feature type="coiled-coil region" evidence="7">
    <location>
        <begin position="128"/>
        <end position="155"/>
    </location>
</feature>
<dbReference type="OrthoDB" id="9816273at2"/>
<dbReference type="STRING" id="40754.THII_3833"/>
<dbReference type="InterPro" id="IPR001789">
    <property type="entry name" value="Sig_transdc_resp-reg_receiver"/>
</dbReference>
<dbReference type="InterPro" id="IPR011006">
    <property type="entry name" value="CheY-like_superfamily"/>
</dbReference>
<dbReference type="PANTHER" id="PTHR43547">
    <property type="entry name" value="TWO-COMPONENT HISTIDINE KINASE"/>
    <property type="match status" value="1"/>
</dbReference>
<dbReference type="SUPFAM" id="SSF52172">
    <property type="entry name" value="CheY-like"/>
    <property type="match status" value="1"/>
</dbReference>
<dbReference type="PANTHER" id="PTHR43547:SF2">
    <property type="entry name" value="HYBRID SIGNAL TRANSDUCTION HISTIDINE KINASE C"/>
    <property type="match status" value="1"/>
</dbReference>
<gene>
    <name evidence="10" type="ORF">THII_3833</name>
</gene>
<evidence type="ECO:0000256" key="1">
    <source>
        <dbReference type="ARBA" id="ARBA00000085"/>
    </source>
</evidence>
<dbReference type="FunFam" id="3.30.565.10:FF:000006">
    <property type="entry name" value="Sensor histidine kinase WalK"/>
    <property type="match status" value="1"/>
</dbReference>
<dbReference type="InterPro" id="IPR005467">
    <property type="entry name" value="His_kinase_dom"/>
</dbReference>
<dbReference type="SUPFAM" id="SSF55874">
    <property type="entry name" value="ATPase domain of HSP90 chaperone/DNA topoisomerase II/histidine kinase"/>
    <property type="match status" value="1"/>
</dbReference>
<dbReference type="InterPro" id="IPR003594">
    <property type="entry name" value="HATPase_dom"/>
</dbReference>
<dbReference type="SUPFAM" id="SSF47384">
    <property type="entry name" value="Homodimeric domain of signal transducing histidine kinase"/>
    <property type="match status" value="1"/>
</dbReference>